<dbReference type="SUPFAM" id="SSF53474">
    <property type="entry name" value="alpha/beta-Hydrolases"/>
    <property type="match status" value="1"/>
</dbReference>
<organism evidence="1 2">
    <name type="scientific">Floridaenema flaviceps BLCC-F50</name>
    <dbReference type="NCBI Taxonomy" id="3153642"/>
    <lineage>
        <taxon>Bacteria</taxon>
        <taxon>Bacillati</taxon>
        <taxon>Cyanobacteriota</taxon>
        <taxon>Cyanophyceae</taxon>
        <taxon>Oscillatoriophycideae</taxon>
        <taxon>Aerosakkonematales</taxon>
        <taxon>Aerosakkonemataceae</taxon>
        <taxon>Floridanema</taxon>
        <taxon>Floridanema flaviceps</taxon>
    </lineage>
</organism>
<name>A0ABV4XJY4_9CYAN</name>
<dbReference type="InterPro" id="IPR029058">
    <property type="entry name" value="AB_hydrolase_fold"/>
</dbReference>
<protein>
    <submittedName>
        <fullName evidence="1">Uncharacterized protein</fullName>
    </submittedName>
</protein>
<dbReference type="RefSeq" id="WP_413261220.1">
    <property type="nucleotide sequence ID" value="NZ_JBHFNR010000010.1"/>
</dbReference>
<evidence type="ECO:0000313" key="2">
    <source>
        <dbReference type="Proteomes" id="UP001576784"/>
    </source>
</evidence>
<comment type="caution">
    <text evidence="1">The sequence shown here is derived from an EMBL/GenBank/DDBJ whole genome shotgun (WGS) entry which is preliminary data.</text>
</comment>
<reference evidence="1 2" key="1">
    <citation type="submission" date="2024-09" db="EMBL/GenBank/DDBJ databases">
        <title>Floridaenema gen nov. (Aerosakkonemataceae, Aerosakkonematales ord. nov., Cyanobacteria) from benthic tropical and subtropical fresh waters, with the description of four new species.</title>
        <authorList>
            <person name="Moretto J.A."/>
            <person name="Berthold D.E."/>
            <person name="Lefler F.W."/>
            <person name="Huang I.-S."/>
            <person name="Laughinghouse H. IV."/>
        </authorList>
    </citation>
    <scope>NUCLEOTIDE SEQUENCE [LARGE SCALE GENOMIC DNA]</scope>
    <source>
        <strain evidence="1 2">BLCC-F50</strain>
    </source>
</reference>
<evidence type="ECO:0000313" key="1">
    <source>
        <dbReference type="EMBL" id="MFB2891543.1"/>
    </source>
</evidence>
<gene>
    <name evidence="1" type="ORF">ACE1CI_01220</name>
</gene>
<proteinExistence type="predicted"/>
<dbReference type="Gene3D" id="3.40.50.1820">
    <property type="entry name" value="alpha/beta hydrolase"/>
    <property type="match status" value="1"/>
</dbReference>
<dbReference type="Proteomes" id="UP001576784">
    <property type="component" value="Unassembled WGS sequence"/>
</dbReference>
<dbReference type="EMBL" id="JBHFNR010000010">
    <property type="protein sequence ID" value="MFB2891543.1"/>
    <property type="molecule type" value="Genomic_DNA"/>
</dbReference>
<keyword evidence="2" id="KW-1185">Reference proteome</keyword>
<sequence>MIGKEQGKKLYHHYPDLSKYFLQAGHCAHDEVPDQVNSIINKWVTNNC</sequence>
<accession>A0ABV4XJY4</accession>